<sequence>MNKLISLEVKRNRLRPYHIAVLIGGFALLAFHYFMAAIPLIDPTEADIAMFSSYDFLFNLNLLVGMATFGILGAVMGTRFVIEEYSGAKAILLFSYPISRKKMMGAKLWLVFCYPVATMLLCGIVIGGVFFFSESLFPLCVDHLTRETIGWAFLSLLCHSLLTGAVTLLSIWIGFLKKIYSRNDCNGGHCCNNPMSSAVGSVLFPSNAFYSVGRCSNLHNGNCEKYVLSSRKYGGIDNDRKRI</sequence>
<feature type="transmembrane region" description="Helical" evidence="1">
    <location>
        <begin position="108"/>
        <end position="131"/>
    </location>
</feature>
<reference evidence="2 3" key="1">
    <citation type="submission" date="2021-11" db="EMBL/GenBank/DDBJ databases">
        <title>Lacrimispora sp. nov. NSJ-141 isolated from human feces.</title>
        <authorList>
            <person name="Abdugheni R."/>
        </authorList>
    </citation>
    <scope>NUCLEOTIDE SEQUENCE [LARGE SCALE GENOMIC DNA]</scope>
    <source>
        <strain evidence="2 3">NSJ-141</strain>
    </source>
</reference>
<name>A0AAP2RHI2_9FIRM</name>
<dbReference type="EMBL" id="JAJNOR010000001">
    <property type="protein sequence ID" value="MCD2491765.1"/>
    <property type="molecule type" value="Genomic_DNA"/>
</dbReference>
<keyword evidence="3" id="KW-1185">Reference proteome</keyword>
<feature type="transmembrane region" description="Helical" evidence="1">
    <location>
        <begin position="61"/>
        <end position="82"/>
    </location>
</feature>
<keyword evidence="1" id="KW-0812">Transmembrane</keyword>
<comment type="caution">
    <text evidence="2">The sequence shown here is derived from an EMBL/GenBank/DDBJ whole genome shotgun (WGS) entry which is preliminary data.</text>
</comment>
<protein>
    <submittedName>
        <fullName evidence="2">ABC transporter permease</fullName>
    </submittedName>
</protein>
<accession>A0AAP2RHI2</accession>
<dbReference type="Proteomes" id="UP001299265">
    <property type="component" value="Unassembled WGS sequence"/>
</dbReference>
<evidence type="ECO:0000256" key="1">
    <source>
        <dbReference type="SAM" id="Phobius"/>
    </source>
</evidence>
<dbReference type="AlphaFoldDB" id="A0AAP2RHI2"/>
<evidence type="ECO:0000313" key="3">
    <source>
        <dbReference type="Proteomes" id="UP001299265"/>
    </source>
</evidence>
<feature type="transmembrane region" description="Helical" evidence="1">
    <location>
        <begin position="20"/>
        <end position="41"/>
    </location>
</feature>
<keyword evidence="1" id="KW-0472">Membrane</keyword>
<gene>
    <name evidence="2" type="ORF">LQE92_03890</name>
</gene>
<proteinExistence type="predicted"/>
<evidence type="ECO:0000313" key="2">
    <source>
        <dbReference type="EMBL" id="MCD2491765.1"/>
    </source>
</evidence>
<keyword evidence="1" id="KW-1133">Transmembrane helix</keyword>
<dbReference type="Pfam" id="PF12730">
    <property type="entry name" value="ABC2_membrane_4"/>
    <property type="match status" value="1"/>
</dbReference>
<organism evidence="2 3">
    <name type="scientific">Lientehia hominis</name>
    <dbReference type="NCBI Taxonomy" id="2897778"/>
    <lineage>
        <taxon>Bacteria</taxon>
        <taxon>Bacillati</taxon>
        <taxon>Bacillota</taxon>
        <taxon>Clostridia</taxon>
        <taxon>Lachnospirales</taxon>
        <taxon>Lachnospiraceae</taxon>
        <taxon>Lientehia</taxon>
    </lineage>
</organism>
<dbReference type="RefSeq" id="WP_231061677.1">
    <property type="nucleotide sequence ID" value="NZ_JAJNOR010000001.1"/>
</dbReference>
<feature type="transmembrane region" description="Helical" evidence="1">
    <location>
        <begin position="151"/>
        <end position="173"/>
    </location>
</feature>